<dbReference type="InterPro" id="IPR019587">
    <property type="entry name" value="Polyketide_cyclase/dehydratase"/>
</dbReference>
<dbReference type="EMBL" id="QQBC01000007">
    <property type="protein sequence ID" value="RDI65053.1"/>
    <property type="molecule type" value="Genomic_DNA"/>
</dbReference>
<dbReference type="InterPro" id="IPR023393">
    <property type="entry name" value="START-like_dom_sf"/>
</dbReference>
<dbReference type="RefSeq" id="WP_067998401.1">
    <property type="nucleotide sequence ID" value="NZ_QQBC01000007.1"/>
</dbReference>
<dbReference type="AlphaFoldDB" id="A0A370I2V1"/>
<dbReference type="Proteomes" id="UP000254869">
    <property type="component" value="Unassembled WGS sequence"/>
</dbReference>
<dbReference type="SUPFAM" id="SSF55961">
    <property type="entry name" value="Bet v1-like"/>
    <property type="match status" value="1"/>
</dbReference>
<evidence type="ECO:0000313" key="2">
    <source>
        <dbReference type="Proteomes" id="UP000254869"/>
    </source>
</evidence>
<dbReference type="STRING" id="1210086.GCA_001613105_03245"/>
<gene>
    <name evidence="1" type="ORF">DFR76_107431</name>
</gene>
<sequence length="133" mass="14562">MATVQLDIEIDADADSVWKVVGGFATAPERMTPGWVSSCVADGGVRVVTLRNGIIVRERLIAVDEHRRRIVYSVVGDTVRPVHDNASMQVFATGPGRSRLVWIHDVLPDELAELLHTNMSEAVDVMRNALADS</sequence>
<keyword evidence="2" id="KW-1185">Reference proteome</keyword>
<dbReference type="Gene3D" id="3.30.530.20">
    <property type="match status" value="1"/>
</dbReference>
<organism evidence="1 2">
    <name type="scientific">Nocardia pseudobrasiliensis</name>
    <dbReference type="NCBI Taxonomy" id="45979"/>
    <lineage>
        <taxon>Bacteria</taxon>
        <taxon>Bacillati</taxon>
        <taxon>Actinomycetota</taxon>
        <taxon>Actinomycetes</taxon>
        <taxon>Mycobacteriales</taxon>
        <taxon>Nocardiaceae</taxon>
        <taxon>Nocardia</taxon>
    </lineage>
</organism>
<proteinExistence type="predicted"/>
<name>A0A370I2V1_9NOCA</name>
<protein>
    <submittedName>
        <fullName evidence="1">Polyketide cyclase/dehydrase/lipid transport protein</fullName>
    </submittedName>
</protein>
<comment type="caution">
    <text evidence="1">The sequence shown here is derived from an EMBL/GenBank/DDBJ whole genome shotgun (WGS) entry which is preliminary data.</text>
</comment>
<evidence type="ECO:0000313" key="1">
    <source>
        <dbReference type="EMBL" id="RDI65053.1"/>
    </source>
</evidence>
<accession>A0A370I2V1</accession>
<dbReference type="CDD" id="cd07821">
    <property type="entry name" value="PYR_PYL_RCAR_like"/>
    <property type="match status" value="1"/>
</dbReference>
<dbReference type="Pfam" id="PF10604">
    <property type="entry name" value="Polyketide_cyc2"/>
    <property type="match status" value="1"/>
</dbReference>
<reference evidence="1 2" key="1">
    <citation type="submission" date="2018-07" db="EMBL/GenBank/DDBJ databases">
        <title>Genomic Encyclopedia of Type Strains, Phase IV (KMG-IV): sequencing the most valuable type-strain genomes for metagenomic binning, comparative biology and taxonomic classification.</title>
        <authorList>
            <person name="Goeker M."/>
        </authorList>
    </citation>
    <scope>NUCLEOTIDE SEQUENCE [LARGE SCALE GENOMIC DNA]</scope>
    <source>
        <strain evidence="1 2">DSM 44290</strain>
    </source>
</reference>